<organism evidence="1 2">
    <name type="scientific">Rhodomicrobium udaipurense</name>
    <dbReference type="NCBI Taxonomy" id="1202716"/>
    <lineage>
        <taxon>Bacteria</taxon>
        <taxon>Pseudomonadati</taxon>
        <taxon>Pseudomonadota</taxon>
        <taxon>Alphaproteobacteria</taxon>
        <taxon>Hyphomicrobiales</taxon>
        <taxon>Hyphomicrobiaceae</taxon>
        <taxon>Rhodomicrobium</taxon>
    </lineage>
</organism>
<sequence length="200" mass="20890">MRPNLTTNWLIKNLIPRTGFGTIYGQPAAGKTFVALHAALHIASGTSYAGHKVSRAGVVYIAAEGQGGFINRVWAAMKALELNPAQSLFAVITVAPNLGAANGEVAELIQDIEAQTEAAGWKPGVVIIDTLAKVTQGADENSSQGMEPLLRMRENSGGNSGRSCITLARTMREGCADGPACMPPPISNGKWLTATMGTVS</sequence>
<dbReference type="Proteomes" id="UP000623250">
    <property type="component" value="Unassembled WGS sequence"/>
</dbReference>
<comment type="caution">
    <text evidence="1">The sequence shown here is derived from an EMBL/GenBank/DDBJ whole genome shotgun (WGS) entry which is preliminary data.</text>
</comment>
<accession>A0A8I1GAW2</accession>
<dbReference type="SUPFAM" id="SSF52540">
    <property type="entry name" value="P-loop containing nucleoside triphosphate hydrolases"/>
    <property type="match status" value="1"/>
</dbReference>
<dbReference type="Pfam" id="PF13481">
    <property type="entry name" value="AAA_25"/>
    <property type="match status" value="1"/>
</dbReference>
<evidence type="ECO:0000313" key="1">
    <source>
        <dbReference type="EMBL" id="MBJ7542340.1"/>
    </source>
</evidence>
<dbReference type="AlphaFoldDB" id="A0A8I1GAW2"/>
<keyword evidence="2" id="KW-1185">Reference proteome</keyword>
<proteinExistence type="predicted"/>
<reference evidence="1 2" key="1">
    <citation type="submission" date="2020-12" db="EMBL/GenBank/DDBJ databases">
        <title>Revised draft genomes of Rhodomicrobium vannielii ATCC 17100 and Rhodomicrobium udaipurense JA643.</title>
        <authorList>
            <person name="Conners E.M."/>
            <person name="Davenport E.J."/>
            <person name="Bose A."/>
        </authorList>
    </citation>
    <scope>NUCLEOTIDE SEQUENCE [LARGE SCALE GENOMIC DNA]</scope>
    <source>
        <strain evidence="1 2">JA643</strain>
    </source>
</reference>
<protein>
    <submittedName>
        <fullName evidence="1">AAA family ATPase</fullName>
    </submittedName>
</protein>
<evidence type="ECO:0000313" key="2">
    <source>
        <dbReference type="Proteomes" id="UP000623250"/>
    </source>
</evidence>
<gene>
    <name evidence="1" type="ORF">JDN41_02075</name>
</gene>
<dbReference type="Gene3D" id="3.40.50.300">
    <property type="entry name" value="P-loop containing nucleotide triphosphate hydrolases"/>
    <property type="match status" value="1"/>
</dbReference>
<dbReference type="EMBL" id="JAEMUK010000004">
    <property type="protein sequence ID" value="MBJ7542340.1"/>
    <property type="molecule type" value="Genomic_DNA"/>
</dbReference>
<name>A0A8I1GAW2_9HYPH</name>
<dbReference type="InterPro" id="IPR027417">
    <property type="entry name" value="P-loop_NTPase"/>
</dbReference>